<feature type="domain" description="Urease accessory protein UreH-like transmembrane" evidence="3">
    <location>
        <begin position="9"/>
        <end position="217"/>
    </location>
</feature>
<dbReference type="PANTHER" id="PTHR42208:SF1">
    <property type="entry name" value="HEAVY METAL TRANSPORTER"/>
    <property type="match status" value="1"/>
</dbReference>
<evidence type="ECO:0000313" key="5">
    <source>
        <dbReference type="Proteomes" id="UP000298058"/>
    </source>
</evidence>
<evidence type="ECO:0000256" key="1">
    <source>
        <dbReference type="SAM" id="MobiDB-lite"/>
    </source>
</evidence>
<feature type="transmembrane region" description="Helical" evidence="2">
    <location>
        <begin position="46"/>
        <end position="63"/>
    </location>
</feature>
<sequence>MTLTLLGSAFVTGLVGSLHCVGMCGPLAGTISLFSSDKSKNIFLQFAYNSGRLFSYSLIGMLLGALGERTNLTFSFLLPVQEVTAWIGISVLMFLGISLLFGKTPLSAGFLGKIIGKIAKPFLGELTSSKPGLSKTILLGFGFGFVTGFLPCGVLYPAFVTAFASGNPLLGAGIMMCFFLGTFPLLFLFGVGFKTVFSKWRGKLVRYAGGVVVMVSIFMILFRFGHDHSGHSPAAGTSSQEEMHHHHEHHHH</sequence>
<reference evidence="4" key="1">
    <citation type="journal article" date="2019" name="PLoS Negl. Trop. Dis.">
        <title>Revisiting the worldwide diversity of Leptospira species in the environment.</title>
        <authorList>
            <person name="Vincent A.T."/>
            <person name="Schiettekatte O."/>
            <person name="Bourhy P."/>
            <person name="Veyrier F.J."/>
            <person name="Picardeau M."/>
        </authorList>
    </citation>
    <scope>NUCLEOTIDE SEQUENCE [LARGE SCALE GENOMIC DNA]</scope>
    <source>
        <strain evidence="4">201300427</strain>
    </source>
</reference>
<keyword evidence="5" id="KW-1185">Reference proteome</keyword>
<name>A0A4R9LX44_9LEPT</name>
<dbReference type="InterPro" id="IPR039447">
    <property type="entry name" value="UreH-like_TM_dom"/>
</dbReference>
<dbReference type="PANTHER" id="PTHR42208">
    <property type="entry name" value="HEAVY METAL TRANSPORTER-RELATED"/>
    <property type="match status" value="1"/>
</dbReference>
<evidence type="ECO:0000256" key="2">
    <source>
        <dbReference type="SAM" id="Phobius"/>
    </source>
</evidence>
<keyword evidence="2" id="KW-1133">Transmembrane helix</keyword>
<proteinExistence type="predicted"/>
<keyword evidence="2" id="KW-0812">Transmembrane</keyword>
<feature type="transmembrane region" description="Helical" evidence="2">
    <location>
        <begin position="169"/>
        <end position="192"/>
    </location>
</feature>
<organism evidence="4 5">
    <name type="scientific">Leptospira idonii</name>
    <dbReference type="NCBI Taxonomy" id="1193500"/>
    <lineage>
        <taxon>Bacteria</taxon>
        <taxon>Pseudomonadati</taxon>
        <taxon>Spirochaetota</taxon>
        <taxon>Spirochaetia</taxon>
        <taxon>Leptospirales</taxon>
        <taxon>Leptospiraceae</taxon>
        <taxon>Leptospira</taxon>
    </lineage>
</organism>
<comment type="caution">
    <text evidence="4">The sequence shown here is derived from an EMBL/GenBank/DDBJ whole genome shotgun (WGS) entry which is preliminary data.</text>
</comment>
<evidence type="ECO:0000313" key="4">
    <source>
        <dbReference type="EMBL" id="TGN18830.1"/>
    </source>
</evidence>
<accession>A0A4R9LX44</accession>
<feature type="transmembrane region" description="Helical" evidence="2">
    <location>
        <begin position="204"/>
        <end position="224"/>
    </location>
</feature>
<feature type="transmembrane region" description="Helical" evidence="2">
    <location>
        <begin position="83"/>
        <end position="101"/>
    </location>
</feature>
<dbReference type="AlphaFoldDB" id="A0A4R9LX44"/>
<dbReference type="EMBL" id="RQHW01000047">
    <property type="protein sequence ID" value="TGN18830.1"/>
    <property type="molecule type" value="Genomic_DNA"/>
</dbReference>
<keyword evidence="2" id="KW-0472">Membrane</keyword>
<dbReference type="Pfam" id="PF13386">
    <property type="entry name" value="DsbD_2"/>
    <property type="match status" value="1"/>
</dbReference>
<feature type="region of interest" description="Disordered" evidence="1">
    <location>
        <begin position="231"/>
        <end position="252"/>
    </location>
</feature>
<evidence type="ECO:0000259" key="3">
    <source>
        <dbReference type="Pfam" id="PF13386"/>
    </source>
</evidence>
<feature type="transmembrane region" description="Helical" evidence="2">
    <location>
        <begin position="6"/>
        <end position="34"/>
    </location>
</feature>
<gene>
    <name evidence="4" type="ORF">EHS15_15475</name>
</gene>
<protein>
    <submittedName>
        <fullName evidence="4">Sulfite exporter TauE/SafE family protein</fullName>
    </submittedName>
</protein>
<feature type="transmembrane region" description="Helical" evidence="2">
    <location>
        <begin position="137"/>
        <end position="163"/>
    </location>
</feature>
<dbReference type="Proteomes" id="UP000298058">
    <property type="component" value="Unassembled WGS sequence"/>
</dbReference>
<dbReference type="OrthoDB" id="9800141at2"/>